<reference evidence="1" key="1">
    <citation type="journal article" date="2021" name="Environ. Microbiol.">
        <title>Gene family expansions and transcriptome signatures uncover fungal adaptations to wood decay.</title>
        <authorList>
            <person name="Hage H."/>
            <person name="Miyauchi S."/>
            <person name="Viragh M."/>
            <person name="Drula E."/>
            <person name="Min B."/>
            <person name="Chaduli D."/>
            <person name="Navarro D."/>
            <person name="Favel A."/>
            <person name="Norest M."/>
            <person name="Lesage-Meessen L."/>
            <person name="Balint B."/>
            <person name="Merenyi Z."/>
            <person name="de Eugenio L."/>
            <person name="Morin E."/>
            <person name="Martinez A.T."/>
            <person name="Baldrian P."/>
            <person name="Stursova M."/>
            <person name="Martinez M.J."/>
            <person name="Novotny C."/>
            <person name="Magnuson J.K."/>
            <person name="Spatafora J.W."/>
            <person name="Maurice S."/>
            <person name="Pangilinan J."/>
            <person name="Andreopoulos W."/>
            <person name="LaButti K."/>
            <person name="Hundley H."/>
            <person name="Na H."/>
            <person name="Kuo A."/>
            <person name="Barry K."/>
            <person name="Lipzen A."/>
            <person name="Henrissat B."/>
            <person name="Riley R."/>
            <person name="Ahrendt S."/>
            <person name="Nagy L.G."/>
            <person name="Grigoriev I.V."/>
            <person name="Martin F."/>
            <person name="Rosso M.N."/>
        </authorList>
    </citation>
    <scope>NUCLEOTIDE SEQUENCE</scope>
    <source>
        <strain evidence="1">CBS 384.51</strain>
    </source>
</reference>
<evidence type="ECO:0000313" key="2">
    <source>
        <dbReference type="Proteomes" id="UP001055072"/>
    </source>
</evidence>
<dbReference type="Proteomes" id="UP001055072">
    <property type="component" value="Unassembled WGS sequence"/>
</dbReference>
<gene>
    <name evidence="1" type="ORF">BDY19DRAFT_991477</name>
</gene>
<protein>
    <submittedName>
        <fullName evidence="1">Uncharacterized protein</fullName>
    </submittedName>
</protein>
<sequence length="138" mass="15554">MSMNINLWSTLPTGQERAVLLNELEFPRLGLPAELTSRNDVMCLDLRSAEPAKSTIKMKGEEARRETKDSTEARVSTKDSTEARVSTKDSTEVRVSTKKQDDQLMVEKDVMTTHQYSMESKGGVKDDVEKDNETRGEQ</sequence>
<comment type="caution">
    <text evidence="1">The sequence shown here is derived from an EMBL/GenBank/DDBJ whole genome shotgun (WGS) entry which is preliminary data.</text>
</comment>
<keyword evidence="2" id="KW-1185">Reference proteome</keyword>
<evidence type="ECO:0000313" key="1">
    <source>
        <dbReference type="EMBL" id="KAI0091800.1"/>
    </source>
</evidence>
<proteinExistence type="predicted"/>
<dbReference type="EMBL" id="MU274905">
    <property type="protein sequence ID" value="KAI0091800.1"/>
    <property type="molecule type" value="Genomic_DNA"/>
</dbReference>
<accession>A0ACB8UC05</accession>
<name>A0ACB8UC05_9APHY</name>
<organism evidence="1 2">
    <name type="scientific">Irpex rosettiformis</name>
    <dbReference type="NCBI Taxonomy" id="378272"/>
    <lineage>
        <taxon>Eukaryota</taxon>
        <taxon>Fungi</taxon>
        <taxon>Dikarya</taxon>
        <taxon>Basidiomycota</taxon>
        <taxon>Agaricomycotina</taxon>
        <taxon>Agaricomycetes</taxon>
        <taxon>Polyporales</taxon>
        <taxon>Irpicaceae</taxon>
        <taxon>Irpex</taxon>
    </lineage>
</organism>